<dbReference type="CDD" id="cd15584">
    <property type="entry name" value="PHD_ING1_2"/>
    <property type="match status" value="1"/>
</dbReference>
<dbReference type="PROSITE" id="PS50016">
    <property type="entry name" value="ZF_PHD_2"/>
    <property type="match status" value="1"/>
</dbReference>
<proteinExistence type="inferred from homology"/>
<feature type="binding site" evidence="8">
    <location>
        <position position="316"/>
    </location>
    <ligand>
        <name>Zn(2+)</name>
        <dbReference type="ChEBI" id="CHEBI:29105"/>
        <label>1</label>
    </ligand>
</feature>
<sequence>MDLLDTLRKFREERTRSSRPVIPVDKLNSQFDVLHTTDFKKYSGACRIWQYSVGSNLHHIERMCGELDTNFTLMNSILSDINYLQQRLDSVTSSSEVTDGRTLETLVNCLDAVAIPADDSCVKASRAATIMKDCGQSVKKSLARLQKEINKEKAISETNISRSKFTGSKTGRKSQFSSRPYHGQLRGRKNEQRLRTSTVSALAKQTRSKGITKVLRRKSKRATNSGRRRGRKTRQSSNNNDEDDDDESESESNSGAQSNRGSNGEAQENAEVDESVDEPLYCLCRQRYNHIVQVSYGQMICCDNEKCEMEWFHFKCVHLATKPKGKWYCPSCRDGRANKCKLDAKS</sequence>
<feature type="region of interest" description="Disordered" evidence="10">
    <location>
        <begin position="160"/>
        <end position="272"/>
    </location>
</feature>
<evidence type="ECO:0000256" key="4">
    <source>
        <dbReference type="ARBA" id="ARBA00022771"/>
    </source>
</evidence>
<reference evidence="12" key="2">
    <citation type="submission" date="2014-03" db="EMBL/GenBank/DDBJ databases">
        <title>The whipworm genome and dual-species transcriptomics of an intimate host-pathogen interaction.</title>
        <authorList>
            <person name="Foth B.J."/>
            <person name="Tsai I.J."/>
            <person name="Reid A.J."/>
            <person name="Bancroft A.J."/>
            <person name="Nichol S."/>
            <person name="Tracey A."/>
            <person name="Holroyd N."/>
            <person name="Cotton J.A."/>
            <person name="Stanley E.J."/>
            <person name="Zarowiecki M."/>
            <person name="Liu J.Z."/>
            <person name="Huckvale T."/>
            <person name="Cooper P.J."/>
            <person name="Grencis R.K."/>
            <person name="Berriman M."/>
        </authorList>
    </citation>
    <scope>NUCLEOTIDE SEQUENCE [LARGE SCALE GENOMIC DNA]</scope>
</reference>
<feature type="site" description="Histone H3K4me3 binding" evidence="7">
    <location>
        <position position="303"/>
    </location>
</feature>
<keyword evidence="6" id="KW-0539">Nucleus</keyword>
<feature type="binding site" evidence="8">
    <location>
        <position position="313"/>
    </location>
    <ligand>
        <name>Zn(2+)</name>
        <dbReference type="ChEBI" id="CHEBI:29105"/>
        <label>1</label>
    </ligand>
</feature>
<dbReference type="SMART" id="SM00249">
    <property type="entry name" value="PHD"/>
    <property type="match status" value="1"/>
</dbReference>
<dbReference type="AlphaFoldDB" id="A0A077Z2Z1"/>
<feature type="binding site" evidence="8">
    <location>
        <position position="282"/>
    </location>
    <ligand>
        <name>Zn(2+)</name>
        <dbReference type="ChEBI" id="CHEBI:29105"/>
        <label>1</label>
    </ligand>
</feature>
<evidence type="ECO:0000256" key="10">
    <source>
        <dbReference type="SAM" id="MobiDB-lite"/>
    </source>
</evidence>
<accession>A0A077Z2Z1</accession>
<feature type="binding site" evidence="8">
    <location>
        <position position="284"/>
    </location>
    <ligand>
        <name>Zn(2+)</name>
        <dbReference type="ChEBI" id="CHEBI:29105"/>
        <label>1</label>
    </ligand>
</feature>
<feature type="compositionally biased region" description="Acidic residues" evidence="10">
    <location>
        <begin position="240"/>
        <end position="250"/>
    </location>
</feature>
<feature type="domain" description="PHD-type" evidence="11">
    <location>
        <begin position="279"/>
        <end position="335"/>
    </location>
</feature>
<feature type="binding site" evidence="8">
    <location>
        <position position="302"/>
    </location>
    <ligand>
        <name>Zn(2+)</name>
        <dbReference type="ChEBI" id="CHEBI:29105"/>
        <label>2</label>
    </ligand>
</feature>
<keyword evidence="3 8" id="KW-0479">Metal-binding</keyword>
<keyword evidence="4 9" id="KW-0863">Zinc-finger</keyword>
<evidence type="ECO:0000256" key="7">
    <source>
        <dbReference type="PIRSR" id="PIRSR628651-50"/>
    </source>
</evidence>
<dbReference type="InterPro" id="IPR001965">
    <property type="entry name" value="Znf_PHD"/>
</dbReference>
<evidence type="ECO:0000256" key="3">
    <source>
        <dbReference type="ARBA" id="ARBA00022723"/>
    </source>
</evidence>
<keyword evidence="5 8" id="KW-0862">Zinc</keyword>
<dbReference type="InterPro" id="IPR013083">
    <property type="entry name" value="Znf_RING/FYVE/PHD"/>
</dbReference>
<protein>
    <submittedName>
        <fullName evidence="12">PHD domain containing protein</fullName>
    </submittedName>
</protein>
<comment type="similarity">
    <text evidence="2">Belongs to the ING family.</text>
</comment>
<dbReference type="EMBL" id="HG805921">
    <property type="protein sequence ID" value="CDW54862.1"/>
    <property type="molecule type" value="Genomic_DNA"/>
</dbReference>
<feature type="site" description="Histone H3K4me3 binding" evidence="7">
    <location>
        <position position="299"/>
    </location>
</feature>
<dbReference type="PANTHER" id="PTHR10333">
    <property type="entry name" value="INHIBITOR OF GROWTH PROTEIN"/>
    <property type="match status" value="1"/>
</dbReference>
<gene>
    <name evidence="12" type="ORF">TTRE_0000313201</name>
</gene>
<dbReference type="GO" id="GO:0005634">
    <property type="term" value="C:nucleus"/>
    <property type="evidence" value="ECO:0007669"/>
    <property type="project" value="UniProtKB-SubCell"/>
</dbReference>
<evidence type="ECO:0000256" key="2">
    <source>
        <dbReference type="ARBA" id="ARBA00010210"/>
    </source>
</evidence>
<evidence type="ECO:0000256" key="9">
    <source>
        <dbReference type="PROSITE-ProRule" id="PRU00146"/>
    </source>
</evidence>
<name>A0A077Z2Z1_TRITR</name>
<dbReference type="Gene3D" id="3.30.40.10">
    <property type="entry name" value="Zinc/RING finger domain, C3HC4 (zinc finger)"/>
    <property type="match status" value="1"/>
</dbReference>
<reference evidence="12" key="1">
    <citation type="submission" date="2014-01" db="EMBL/GenBank/DDBJ databases">
        <authorList>
            <person name="Aslett M."/>
        </authorList>
    </citation>
    <scope>NUCLEOTIDE SEQUENCE</scope>
</reference>
<dbReference type="InterPro" id="IPR019786">
    <property type="entry name" value="Zinc_finger_PHD-type_CS"/>
</dbReference>
<feature type="compositionally biased region" description="Polar residues" evidence="10">
    <location>
        <begin position="160"/>
        <end position="178"/>
    </location>
</feature>
<feature type="binding site" evidence="8">
    <location>
        <position position="307"/>
    </location>
    <ligand>
        <name>Zn(2+)</name>
        <dbReference type="ChEBI" id="CHEBI:29105"/>
        <label>2</label>
    </ligand>
</feature>
<dbReference type="SUPFAM" id="SSF57903">
    <property type="entry name" value="FYVE/PHD zinc finger"/>
    <property type="match status" value="1"/>
</dbReference>
<organism evidence="12 13">
    <name type="scientific">Trichuris trichiura</name>
    <name type="common">Whipworm</name>
    <name type="synonym">Trichocephalus trichiurus</name>
    <dbReference type="NCBI Taxonomy" id="36087"/>
    <lineage>
        <taxon>Eukaryota</taxon>
        <taxon>Metazoa</taxon>
        <taxon>Ecdysozoa</taxon>
        <taxon>Nematoda</taxon>
        <taxon>Enoplea</taxon>
        <taxon>Dorylaimia</taxon>
        <taxon>Trichinellida</taxon>
        <taxon>Trichuridae</taxon>
        <taxon>Trichuris</taxon>
    </lineage>
</organism>
<keyword evidence="13" id="KW-1185">Reference proteome</keyword>
<dbReference type="InterPro" id="IPR028643">
    <property type="entry name" value="ING1_PHD_Znf"/>
</dbReference>
<dbReference type="InterPro" id="IPR011011">
    <property type="entry name" value="Znf_FYVE_PHD"/>
</dbReference>
<feature type="compositionally biased region" description="Polar residues" evidence="10">
    <location>
        <begin position="195"/>
        <end position="209"/>
    </location>
</feature>
<dbReference type="STRING" id="36087.A0A077Z2Z1"/>
<feature type="compositionally biased region" description="Basic residues" evidence="10">
    <location>
        <begin position="214"/>
        <end position="234"/>
    </location>
</feature>
<evidence type="ECO:0000256" key="5">
    <source>
        <dbReference type="ARBA" id="ARBA00022833"/>
    </source>
</evidence>
<feature type="site" description="Histone H3K4me3 binding" evidence="7">
    <location>
        <position position="311"/>
    </location>
</feature>
<evidence type="ECO:0000256" key="1">
    <source>
        <dbReference type="ARBA" id="ARBA00004123"/>
    </source>
</evidence>
<evidence type="ECO:0000313" key="13">
    <source>
        <dbReference type="Proteomes" id="UP000030665"/>
    </source>
</evidence>
<dbReference type="GO" id="GO:0008270">
    <property type="term" value="F:zinc ion binding"/>
    <property type="evidence" value="ECO:0007669"/>
    <property type="project" value="UniProtKB-KW"/>
</dbReference>
<dbReference type="InterPro" id="IPR028651">
    <property type="entry name" value="ING_fam"/>
</dbReference>
<feature type="compositionally biased region" description="Polar residues" evidence="10">
    <location>
        <begin position="255"/>
        <end position="266"/>
    </location>
</feature>
<feature type="site" description="Histone H3K4me3 binding" evidence="7">
    <location>
        <position position="281"/>
    </location>
</feature>
<dbReference type="OrthoDB" id="5411773at2759"/>
<dbReference type="PROSITE" id="PS01359">
    <property type="entry name" value="ZF_PHD_1"/>
    <property type="match status" value="1"/>
</dbReference>
<evidence type="ECO:0000259" key="11">
    <source>
        <dbReference type="PROSITE" id="PS50016"/>
    </source>
</evidence>
<evidence type="ECO:0000313" key="12">
    <source>
        <dbReference type="EMBL" id="CDW54862.1"/>
    </source>
</evidence>
<evidence type="ECO:0000256" key="6">
    <source>
        <dbReference type="ARBA" id="ARBA00023242"/>
    </source>
</evidence>
<dbReference type="InterPro" id="IPR019787">
    <property type="entry name" value="Znf_PHD-finger"/>
</dbReference>
<comment type="subcellular location">
    <subcellularLocation>
        <location evidence="1">Nucleus</location>
    </subcellularLocation>
</comment>
<feature type="binding site" evidence="8">
    <location>
        <position position="329"/>
    </location>
    <ligand>
        <name>Zn(2+)</name>
        <dbReference type="ChEBI" id="CHEBI:29105"/>
        <label>2</label>
    </ligand>
</feature>
<feature type="binding site" evidence="8">
    <location>
        <position position="332"/>
    </location>
    <ligand>
        <name>Zn(2+)</name>
        <dbReference type="ChEBI" id="CHEBI:29105"/>
        <label>2</label>
    </ligand>
</feature>
<evidence type="ECO:0000256" key="8">
    <source>
        <dbReference type="PIRSR" id="PIRSR628651-51"/>
    </source>
</evidence>
<dbReference type="Proteomes" id="UP000030665">
    <property type="component" value="Unassembled WGS sequence"/>
</dbReference>